<organism evidence="1 2">
    <name type="scientific">Candidatus Erwinia dacicola</name>
    <dbReference type="NCBI Taxonomy" id="252393"/>
    <lineage>
        <taxon>Bacteria</taxon>
        <taxon>Pseudomonadati</taxon>
        <taxon>Pseudomonadota</taxon>
        <taxon>Gammaproteobacteria</taxon>
        <taxon>Enterobacterales</taxon>
        <taxon>Erwiniaceae</taxon>
        <taxon>Erwinia</taxon>
    </lineage>
</organism>
<protein>
    <submittedName>
        <fullName evidence="1">Uncharacterized protein</fullName>
    </submittedName>
</protein>
<comment type="caution">
    <text evidence="1">The sequence shown here is derived from an EMBL/GenBank/DDBJ whole genome shotgun (WGS) entry which is preliminary data.</text>
</comment>
<dbReference type="AlphaFoldDB" id="A0A1E7Z2V9"/>
<reference evidence="1 2" key="1">
    <citation type="submission" date="2016-07" db="EMBL/GenBank/DDBJ databases">
        <authorList>
            <person name="Yuval B."/>
        </authorList>
    </citation>
    <scope>NUCLEOTIDE SEQUENCE [LARGE SCALE GENOMIC DNA]</scope>
    <source>
        <strain evidence="1 2">IL</strain>
    </source>
</reference>
<dbReference type="Proteomes" id="UP000243534">
    <property type="component" value="Unassembled WGS sequence"/>
</dbReference>
<evidence type="ECO:0000313" key="1">
    <source>
        <dbReference type="EMBL" id="OFC63117.1"/>
    </source>
</evidence>
<evidence type="ECO:0000313" key="2">
    <source>
        <dbReference type="Proteomes" id="UP000243534"/>
    </source>
</evidence>
<dbReference type="EMBL" id="MAYS01000131">
    <property type="protein sequence ID" value="OFC63117.1"/>
    <property type="molecule type" value="Genomic_DNA"/>
</dbReference>
<accession>A0A1E7Z2V9</accession>
<name>A0A1E7Z2V9_9GAMM</name>
<proteinExistence type="predicted"/>
<gene>
    <name evidence="1" type="ORF">BBW68_06635</name>
</gene>
<sequence>MLRQKLIPNAIEPLGTQDDRTYWLPDFASDPLFNEGTATQRAGPQRMALYQQRNLTTSRVATHALQPNGEHHV</sequence>